<gene>
    <name evidence="3" type="ORF">FHR99_000047</name>
</gene>
<proteinExistence type="predicted"/>
<dbReference type="RefSeq" id="WP_183408537.1">
    <property type="nucleotide sequence ID" value="NZ_JACHWY010000001.1"/>
</dbReference>
<keyword evidence="1" id="KW-0560">Oxidoreductase</keyword>
<dbReference type="Gene3D" id="3.20.20.30">
    <property type="entry name" value="Luciferase-like domain"/>
    <property type="match status" value="1"/>
</dbReference>
<evidence type="ECO:0000256" key="1">
    <source>
        <dbReference type="ARBA" id="ARBA00023002"/>
    </source>
</evidence>
<protein>
    <submittedName>
        <fullName evidence="3">F420-dependent oxidoreductase-like protein</fullName>
    </submittedName>
</protein>
<comment type="caution">
    <text evidence="3">The sequence shown here is derived from an EMBL/GenBank/DDBJ whole genome shotgun (WGS) entry which is preliminary data.</text>
</comment>
<dbReference type="EMBL" id="JACHWY010000001">
    <property type="protein sequence ID" value="MBB3045811.1"/>
    <property type="molecule type" value="Genomic_DNA"/>
</dbReference>
<reference evidence="3 4" key="1">
    <citation type="submission" date="2020-08" db="EMBL/GenBank/DDBJ databases">
        <title>Genomic Encyclopedia of Type Strains, Phase III (KMG-III): the genomes of soil and plant-associated and newly described type strains.</title>
        <authorList>
            <person name="Whitman W."/>
        </authorList>
    </citation>
    <scope>NUCLEOTIDE SEQUENCE [LARGE SCALE GENOMIC DNA]</scope>
    <source>
        <strain evidence="3 4">CECT 8654</strain>
    </source>
</reference>
<feature type="domain" description="Luciferase-like" evidence="2">
    <location>
        <begin position="12"/>
        <end position="320"/>
    </location>
</feature>
<dbReference type="InterPro" id="IPR011251">
    <property type="entry name" value="Luciferase-like_dom"/>
</dbReference>
<dbReference type="GO" id="GO:0016705">
    <property type="term" value="F:oxidoreductase activity, acting on paired donors, with incorporation or reduction of molecular oxygen"/>
    <property type="evidence" value="ECO:0007669"/>
    <property type="project" value="InterPro"/>
</dbReference>
<dbReference type="InterPro" id="IPR050564">
    <property type="entry name" value="F420-G6PD/mer"/>
</dbReference>
<accession>A0A7W4Z5C9</accession>
<evidence type="ECO:0000313" key="4">
    <source>
        <dbReference type="Proteomes" id="UP000537130"/>
    </source>
</evidence>
<dbReference type="Proteomes" id="UP000537130">
    <property type="component" value="Unassembled WGS sequence"/>
</dbReference>
<name>A0A7W4Z5C9_9GAMM</name>
<dbReference type="PANTHER" id="PTHR43244:SF1">
    <property type="entry name" value="5,10-METHYLENETETRAHYDROMETHANOPTERIN REDUCTASE"/>
    <property type="match status" value="1"/>
</dbReference>
<evidence type="ECO:0000259" key="2">
    <source>
        <dbReference type="Pfam" id="PF00296"/>
    </source>
</evidence>
<dbReference type="PANTHER" id="PTHR43244">
    <property type="match status" value="1"/>
</dbReference>
<keyword evidence="4" id="KW-1185">Reference proteome</keyword>
<organism evidence="3 4">
    <name type="scientific">Litorivivens lipolytica</name>
    <dbReference type="NCBI Taxonomy" id="1524264"/>
    <lineage>
        <taxon>Bacteria</taxon>
        <taxon>Pseudomonadati</taxon>
        <taxon>Pseudomonadota</taxon>
        <taxon>Gammaproteobacteria</taxon>
        <taxon>Litorivivens</taxon>
    </lineage>
</organism>
<dbReference type="SUPFAM" id="SSF51679">
    <property type="entry name" value="Bacterial luciferase-like"/>
    <property type="match status" value="1"/>
</dbReference>
<evidence type="ECO:0000313" key="3">
    <source>
        <dbReference type="EMBL" id="MBB3045811.1"/>
    </source>
</evidence>
<dbReference type="CDD" id="cd01097">
    <property type="entry name" value="Tetrahydromethanopterin_reductase"/>
    <property type="match status" value="1"/>
</dbReference>
<sequence length="344" mass="37217">MKLGMMLGYSGKKLTIPMDLIKKAESLGFDSVWTAEAYGSDAVSPAAWILAQTTKIKVGTCIMQMPARTPAMAAMTANTLDHLSDGRFLVGLGASGPQVVEGWHGVPYGKPVTRAKEYIQIMRKIFERDAPVEFDGKMYQMPVKGEGTTGLGKPLKSILHGNTNIPIYLASITPAGLANSAEVADGVFPVFMIPEKFDVLKKDLDRGFAKSGRSMDNFDVAPTVGVVMDDNLDGCRYFIKDFLSLYIGGMGAKGKNFYTDYATRLGYGDAAEKIQDLYLAGKKDEARNAVPDQLVDEIALVGPEARIRERAQDWKAAGARGEVGTLLINAQQPEVLPILADALL</sequence>
<dbReference type="InterPro" id="IPR036661">
    <property type="entry name" value="Luciferase-like_sf"/>
</dbReference>
<dbReference type="NCBIfam" id="TIGR03559">
    <property type="entry name" value="F420_Rv3520c"/>
    <property type="match status" value="1"/>
</dbReference>
<dbReference type="InterPro" id="IPR019951">
    <property type="entry name" value="F420_OxRdatse_Rv3520c_pred"/>
</dbReference>
<dbReference type="AlphaFoldDB" id="A0A7W4Z5C9"/>
<dbReference type="Pfam" id="PF00296">
    <property type="entry name" value="Bac_luciferase"/>
    <property type="match status" value="1"/>
</dbReference>